<organism evidence="2 3">
    <name type="scientific">Mycolicibacterium iranicum</name>
    <name type="common">Mycobacterium iranicum</name>
    <dbReference type="NCBI Taxonomy" id="912594"/>
    <lineage>
        <taxon>Bacteria</taxon>
        <taxon>Bacillati</taxon>
        <taxon>Actinomycetota</taxon>
        <taxon>Actinomycetes</taxon>
        <taxon>Mycobacteriales</taxon>
        <taxon>Mycobacteriaceae</taxon>
        <taxon>Mycolicibacterium</taxon>
    </lineage>
</organism>
<dbReference type="RefSeq" id="WP_064282994.1">
    <property type="nucleotide sequence ID" value="NZ_LWCS01000032.1"/>
</dbReference>
<protein>
    <submittedName>
        <fullName evidence="2">Uncharacterized protein</fullName>
    </submittedName>
</protein>
<sequence>MADESEVDIRDLAATVIEAIDVADSARAGALSDLVDLHVARGEVLLQERELRRALNEEDLRLQTLDQRLAAQVVAGRSLSLEAVRAATEPPAPNPEAWKVYGRVVAADGYPVPSSERLRGARAVLVDSRERPVAGAEPARLDESAGFLIEVALKPGTGARKIDPAVSARALPNVLVAIVDRSGDTIACDDQPIAPAAGTVTYREIVLSPEREADDDAETSSAAEEPGTKRAAAPPRQASGRSARKSRRPRSGPEAQ</sequence>
<gene>
    <name evidence="2" type="ORF">A4X20_06230</name>
</gene>
<evidence type="ECO:0000256" key="1">
    <source>
        <dbReference type="SAM" id="MobiDB-lite"/>
    </source>
</evidence>
<reference evidence="2 3" key="1">
    <citation type="submission" date="2016-04" db="EMBL/GenBank/DDBJ databases">
        <title>Draft Genome Sequences of Staphylococcus capitis Strain H36, S. capitis Strain H65, S. cohnii Strain H62, S. hominis Strain H69, Mycobacterium iranicum Strain H39, Plantibacter sp. Strain H53, Pseudomonas oryzihabitans Strain H72, and Microbacterium sp. Strain H83, isolated from residential settings.</title>
        <authorList>
            <person name="Lymperopoulou D."/>
            <person name="Adams R.I."/>
            <person name="Lindow S."/>
            <person name="Coil D.A."/>
            <person name="Jospin G."/>
            <person name="Eisen J.A."/>
        </authorList>
    </citation>
    <scope>NUCLEOTIDE SEQUENCE [LARGE SCALE GENOMIC DNA]</scope>
    <source>
        <strain evidence="2 3">H39</strain>
    </source>
</reference>
<dbReference type="AlphaFoldDB" id="A0A178LS25"/>
<name>A0A178LS25_MYCIR</name>
<evidence type="ECO:0000313" key="2">
    <source>
        <dbReference type="EMBL" id="OAN36789.1"/>
    </source>
</evidence>
<dbReference type="EMBL" id="LWCS01000032">
    <property type="protein sequence ID" value="OAN36789.1"/>
    <property type="molecule type" value="Genomic_DNA"/>
</dbReference>
<proteinExistence type="predicted"/>
<evidence type="ECO:0000313" key="3">
    <source>
        <dbReference type="Proteomes" id="UP000078396"/>
    </source>
</evidence>
<feature type="region of interest" description="Disordered" evidence="1">
    <location>
        <begin position="208"/>
        <end position="256"/>
    </location>
</feature>
<accession>A0A178LS25</accession>
<comment type="caution">
    <text evidence="2">The sequence shown here is derived from an EMBL/GenBank/DDBJ whole genome shotgun (WGS) entry which is preliminary data.</text>
</comment>
<dbReference type="Proteomes" id="UP000078396">
    <property type="component" value="Unassembled WGS sequence"/>
</dbReference>